<reference evidence="1 2" key="1">
    <citation type="submission" date="2018-01" db="EMBL/GenBank/DDBJ databases">
        <title>Genome sequence of Iodobacter sp. strain PCH194 isolated from Indian Trans-Himalaya.</title>
        <authorList>
            <person name="Kumar V."/>
            <person name="Thakur V."/>
            <person name="Kumar S."/>
            <person name="Singh D."/>
        </authorList>
    </citation>
    <scope>NUCLEOTIDE SEQUENCE [LARGE SCALE GENOMIC DNA]</scope>
    <source>
        <strain evidence="1 2">PCH194</strain>
    </source>
</reference>
<proteinExistence type="predicted"/>
<dbReference type="SUPFAM" id="SSF53098">
    <property type="entry name" value="Ribonuclease H-like"/>
    <property type="match status" value="1"/>
</dbReference>
<organism evidence="1 2">
    <name type="scientific">Iodobacter fluviatilis</name>
    <dbReference type="NCBI Taxonomy" id="537"/>
    <lineage>
        <taxon>Bacteria</taxon>
        <taxon>Pseudomonadati</taxon>
        <taxon>Pseudomonadota</taxon>
        <taxon>Betaproteobacteria</taxon>
        <taxon>Neisseriales</taxon>
        <taxon>Chitinibacteraceae</taxon>
        <taxon>Iodobacter</taxon>
    </lineage>
</organism>
<dbReference type="AlphaFoldDB" id="A0A7G3G9Z7"/>
<evidence type="ECO:0008006" key="3">
    <source>
        <dbReference type="Google" id="ProtNLM"/>
    </source>
</evidence>
<dbReference type="EMBL" id="CP025781">
    <property type="protein sequence ID" value="QBC44056.1"/>
    <property type="molecule type" value="Genomic_DNA"/>
</dbReference>
<keyword evidence="2" id="KW-1185">Reference proteome</keyword>
<evidence type="ECO:0000313" key="2">
    <source>
        <dbReference type="Proteomes" id="UP000515917"/>
    </source>
</evidence>
<dbReference type="InterPro" id="IPR012337">
    <property type="entry name" value="RNaseH-like_sf"/>
</dbReference>
<sequence length="60" mass="6903">MPAAKNETWSMDFMYDQLADGCSIHLFNVLDDFNREGLGIEVDFSLPAERGIRRLNQIIK</sequence>
<name>A0A7G3G9Z7_9NEIS</name>
<gene>
    <name evidence="1" type="ORF">C1H71_11295</name>
</gene>
<dbReference type="Proteomes" id="UP000515917">
    <property type="component" value="Chromosome"/>
</dbReference>
<dbReference type="PANTHER" id="PTHR47515">
    <property type="entry name" value="LOW CALCIUM RESPONSE LOCUS PROTEIN T"/>
    <property type="match status" value="1"/>
</dbReference>
<dbReference type="PANTHER" id="PTHR47515:SF2">
    <property type="entry name" value="INTEGRASE CORE DOMAIN PROTEIN"/>
    <property type="match status" value="1"/>
</dbReference>
<evidence type="ECO:0000313" key="1">
    <source>
        <dbReference type="EMBL" id="QBC44056.1"/>
    </source>
</evidence>
<dbReference type="KEGG" id="ifl:C1H71_11295"/>
<protein>
    <recommendedName>
        <fullName evidence="3">Integrase catalytic domain-containing protein</fullName>
    </recommendedName>
</protein>
<accession>A0A7G3G9Z7</accession>